<evidence type="ECO:0000259" key="10">
    <source>
        <dbReference type="PROSITE" id="PS50979"/>
    </source>
</evidence>
<evidence type="ECO:0000313" key="11">
    <source>
        <dbReference type="EMBL" id="MBD3866489.1"/>
    </source>
</evidence>
<dbReference type="Gene3D" id="3.40.50.20">
    <property type="match status" value="1"/>
</dbReference>
<dbReference type="NCBIfam" id="NF006367">
    <property type="entry name" value="PRK08591.1"/>
    <property type="match status" value="1"/>
</dbReference>
<dbReference type="InterPro" id="IPR051602">
    <property type="entry name" value="ACC_Biotin_Carboxylase"/>
</dbReference>
<dbReference type="SMART" id="SM00878">
    <property type="entry name" value="Biotin_carb_C"/>
    <property type="match status" value="1"/>
</dbReference>
<gene>
    <name evidence="11" type="ORF">IFK94_00025</name>
</gene>
<sequence>MFRKVLVANRGEIALRIMRGCRELGALPVAVCSEADRDGPWLDEAAETVCIGPARASDSYLDAGAILQAAEQTGCQAIHPGYGFLAENPGFAARCEQQGLTFIGPGPDAIRRMGDKAEAKMTIANAGLPTIPGSSGILSTVEEGLALAMKIGFPVLLKATAGGGGRGMRMATDEKSFRKGFSEATLESGKAFGNPGLYLEKFVTGGRHIEFQILCDSFGNGIHLGERECSVQRNHQKLVEESPSPVIPSKLRDSFGTKVATAVASLGYRNAGTVEFLRAPDGELYFMELNTRLQVEHPVSEMITGIDIVRQQLLIAAGHHLEHKQSDISFNGHAVELRINAENPQDNFRPDPGTITKFKPPTGDGVRWDSAIREGYRIPPHYDSMVGKLIVHGKDRNQALDGAVKALDSMEVDGVHTTIDLQRSILNHPVFRKGEYDVDWLAGSGLLEG</sequence>
<dbReference type="PANTHER" id="PTHR48095:SF2">
    <property type="entry name" value="BIOTIN CARBOXYLASE, CHLOROPLASTIC"/>
    <property type="match status" value="1"/>
</dbReference>
<organism evidence="11 12">
    <name type="scientific">Candidatus Polarisedimenticola svalbardensis</name>
    <dbReference type="NCBI Taxonomy" id="2886004"/>
    <lineage>
        <taxon>Bacteria</taxon>
        <taxon>Pseudomonadati</taxon>
        <taxon>Acidobacteriota</taxon>
        <taxon>Candidatus Polarisedimenticolia</taxon>
        <taxon>Candidatus Polarisedimenticolales</taxon>
        <taxon>Candidatus Polarisedimenticolaceae</taxon>
        <taxon>Candidatus Polarisedimenticola</taxon>
    </lineage>
</organism>
<dbReference type="EMBL" id="JACXWD010000001">
    <property type="protein sequence ID" value="MBD3866489.1"/>
    <property type="molecule type" value="Genomic_DNA"/>
</dbReference>
<feature type="domain" description="Biotin carboxylation" evidence="10">
    <location>
        <begin position="1"/>
        <end position="446"/>
    </location>
</feature>
<dbReference type="InterPro" id="IPR005482">
    <property type="entry name" value="Biotin_COase_C"/>
</dbReference>
<dbReference type="Proteomes" id="UP000648239">
    <property type="component" value="Unassembled WGS sequence"/>
</dbReference>
<dbReference type="PANTHER" id="PTHR48095">
    <property type="entry name" value="PYRUVATE CARBOXYLASE SUBUNIT A"/>
    <property type="match status" value="1"/>
</dbReference>
<dbReference type="PROSITE" id="PS50979">
    <property type="entry name" value="BC"/>
    <property type="match status" value="1"/>
</dbReference>
<dbReference type="SUPFAM" id="SSF51246">
    <property type="entry name" value="Rudiment single hybrid motif"/>
    <property type="match status" value="1"/>
</dbReference>
<evidence type="ECO:0000256" key="3">
    <source>
        <dbReference type="ARBA" id="ARBA00022598"/>
    </source>
</evidence>
<evidence type="ECO:0000256" key="5">
    <source>
        <dbReference type="ARBA" id="ARBA00022840"/>
    </source>
</evidence>
<dbReference type="GO" id="GO:0004075">
    <property type="term" value="F:biotin carboxylase activity"/>
    <property type="evidence" value="ECO:0007669"/>
    <property type="project" value="UniProtKB-EC"/>
</dbReference>
<proteinExistence type="predicted"/>
<keyword evidence="3" id="KW-0436">Ligase</keyword>
<protein>
    <recommendedName>
        <fullName evidence="2">biotin carboxylase</fullName>
        <ecNumber evidence="2">6.3.4.14</ecNumber>
    </recommendedName>
</protein>
<name>A0A8J6XX81_9BACT</name>
<dbReference type="PROSITE" id="PS50975">
    <property type="entry name" value="ATP_GRASP"/>
    <property type="match status" value="1"/>
</dbReference>
<keyword evidence="5 8" id="KW-0067">ATP-binding</keyword>
<dbReference type="InterPro" id="IPR016185">
    <property type="entry name" value="PreATP-grasp_dom_sf"/>
</dbReference>
<dbReference type="InterPro" id="IPR011764">
    <property type="entry name" value="Biotin_carboxylation_dom"/>
</dbReference>
<evidence type="ECO:0000256" key="2">
    <source>
        <dbReference type="ARBA" id="ARBA00013263"/>
    </source>
</evidence>
<dbReference type="AlphaFoldDB" id="A0A8J6XX81"/>
<reference evidence="11 12" key="1">
    <citation type="submission" date="2020-08" db="EMBL/GenBank/DDBJ databases">
        <title>Acidobacteriota in marine sediments use diverse sulfur dissimilation pathways.</title>
        <authorList>
            <person name="Wasmund K."/>
        </authorList>
    </citation>
    <scope>NUCLEOTIDE SEQUENCE [LARGE SCALE GENOMIC DNA]</scope>
    <source>
        <strain evidence="11">MAG AM4</strain>
    </source>
</reference>
<dbReference type="GO" id="GO:0046872">
    <property type="term" value="F:metal ion binding"/>
    <property type="evidence" value="ECO:0007669"/>
    <property type="project" value="InterPro"/>
</dbReference>
<dbReference type="InterPro" id="IPR011054">
    <property type="entry name" value="Rudment_hybrid_motif"/>
</dbReference>
<dbReference type="Pfam" id="PF02785">
    <property type="entry name" value="Biotin_carb_C"/>
    <property type="match status" value="1"/>
</dbReference>
<dbReference type="InterPro" id="IPR013815">
    <property type="entry name" value="ATP_grasp_subdomain_1"/>
</dbReference>
<accession>A0A8J6XX81</accession>
<evidence type="ECO:0000256" key="8">
    <source>
        <dbReference type="PROSITE-ProRule" id="PRU00409"/>
    </source>
</evidence>
<comment type="catalytic activity">
    <reaction evidence="7">
        <text>N(6)-biotinyl-L-lysyl-[protein] + hydrogencarbonate + ATP = N(6)-carboxybiotinyl-L-lysyl-[protein] + ADP + phosphate + H(+)</text>
        <dbReference type="Rhea" id="RHEA:13501"/>
        <dbReference type="Rhea" id="RHEA-COMP:10505"/>
        <dbReference type="Rhea" id="RHEA-COMP:10506"/>
        <dbReference type="ChEBI" id="CHEBI:15378"/>
        <dbReference type="ChEBI" id="CHEBI:17544"/>
        <dbReference type="ChEBI" id="CHEBI:30616"/>
        <dbReference type="ChEBI" id="CHEBI:43474"/>
        <dbReference type="ChEBI" id="CHEBI:83144"/>
        <dbReference type="ChEBI" id="CHEBI:83145"/>
        <dbReference type="ChEBI" id="CHEBI:456216"/>
        <dbReference type="EC" id="6.3.4.14"/>
    </reaction>
</comment>
<evidence type="ECO:0000313" key="12">
    <source>
        <dbReference type="Proteomes" id="UP000648239"/>
    </source>
</evidence>
<comment type="function">
    <text evidence="1">This protein is a component of the acetyl coenzyme A carboxylase complex; first, biotin carboxylase catalyzes the carboxylation of the carrier protein and then the transcarboxylase transfers the carboxyl group to form malonyl-CoA.</text>
</comment>
<dbReference type="Pfam" id="PF00289">
    <property type="entry name" value="Biotin_carb_N"/>
    <property type="match status" value="1"/>
</dbReference>
<dbReference type="Pfam" id="PF02786">
    <property type="entry name" value="CPSase_L_D2"/>
    <property type="match status" value="1"/>
</dbReference>
<dbReference type="Gene3D" id="3.30.470.20">
    <property type="entry name" value="ATP-grasp fold, B domain"/>
    <property type="match status" value="1"/>
</dbReference>
<dbReference type="SUPFAM" id="SSF52440">
    <property type="entry name" value="PreATP-grasp domain"/>
    <property type="match status" value="1"/>
</dbReference>
<dbReference type="GO" id="GO:0005524">
    <property type="term" value="F:ATP binding"/>
    <property type="evidence" value="ECO:0007669"/>
    <property type="project" value="UniProtKB-UniRule"/>
</dbReference>
<evidence type="ECO:0000256" key="4">
    <source>
        <dbReference type="ARBA" id="ARBA00022741"/>
    </source>
</evidence>
<dbReference type="PROSITE" id="PS00867">
    <property type="entry name" value="CPSASE_2"/>
    <property type="match status" value="1"/>
</dbReference>
<evidence type="ECO:0000256" key="1">
    <source>
        <dbReference type="ARBA" id="ARBA00003761"/>
    </source>
</evidence>
<comment type="caution">
    <text evidence="11">The sequence shown here is derived from an EMBL/GenBank/DDBJ whole genome shotgun (WGS) entry which is preliminary data.</text>
</comment>
<keyword evidence="6" id="KW-0092">Biotin</keyword>
<dbReference type="SUPFAM" id="SSF56059">
    <property type="entry name" value="Glutathione synthetase ATP-binding domain-like"/>
    <property type="match status" value="1"/>
</dbReference>
<dbReference type="InterPro" id="IPR005481">
    <property type="entry name" value="BC-like_N"/>
</dbReference>
<dbReference type="InterPro" id="IPR005479">
    <property type="entry name" value="CPAse_ATP-bd"/>
</dbReference>
<dbReference type="PROSITE" id="PS00866">
    <property type="entry name" value="CPSASE_1"/>
    <property type="match status" value="1"/>
</dbReference>
<evidence type="ECO:0000256" key="6">
    <source>
        <dbReference type="ARBA" id="ARBA00023267"/>
    </source>
</evidence>
<dbReference type="InterPro" id="IPR011761">
    <property type="entry name" value="ATP-grasp"/>
</dbReference>
<feature type="domain" description="ATP-grasp" evidence="9">
    <location>
        <begin position="120"/>
        <end position="317"/>
    </location>
</feature>
<keyword evidence="4 8" id="KW-0547">Nucleotide-binding</keyword>
<dbReference type="FunFam" id="3.30.1490.20:FF:000018">
    <property type="entry name" value="Biotin carboxylase"/>
    <property type="match status" value="1"/>
</dbReference>
<evidence type="ECO:0000256" key="7">
    <source>
        <dbReference type="ARBA" id="ARBA00048600"/>
    </source>
</evidence>
<dbReference type="Gene3D" id="3.30.1490.20">
    <property type="entry name" value="ATP-grasp fold, A domain"/>
    <property type="match status" value="1"/>
</dbReference>
<evidence type="ECO:0000259" key="9">
    <source>
        <dbReference type="PROSITE" id="PS50975"/>
    </source>
</evidence>
<dbReference type="EC" id="6.3.4.14" evidence="2"/>